<proteinExistence type="inferred from homology"/>
<comment type="function">
    <text evidence="5">Probable 2-oxoglutarate-dependent dioxygenase that may be involved in glucosinolates biosynthesis. May play a role in the production of aliphatic glucosinolates.</text>
</comment>
<dbReference type="Gene3D" id="2.60.120.330">
    <property type="entry name" value="B-lactam Antibiotic, Isopenicillin N Synthase, Chain"/>
    <property type="match status" value="1"/>
</dbReference>
<dbReference type="EMBL" id="OX459124">
    <property type="protein sequence ID" value="CAI9114060.1"/>
    <property type="molecule type" value="Genomic_DNA"/>
</dbReference>
<dbReference type="GO" id="GO:0046872">
    <property type="term" value="F:metal ion binding"/>
    <property type="evidence" value="ECO:0007669"/>
    <property type="project" value="UniProtKB-KW"/>
</dbReference>
<evidence type="ECO:0000313" key="9">
    <source>
        <dbReference type="Proteomes" id="UP001161247"/>
    </source>
</evidence>
<dbReference type="SUPFAM" id="SSF51197">
    <property type="entry name" value="Clavaminate synthase-like"/>
    <property type="match status" value="1"/>
</dbReference>
<evidence type="ECO:0000256" key="1">
    <source>
        <dbReference type="ARBA" id="ARBA00008056"/>
    </source>
</evidence>
<dbReference type="GO" id="GO:0016706">
    <property type="term" value="F:2-oxoglutarate-dependent dioxygenase activity"/>
    <property type="evidence" value="ECO:0007669"/>
    <property type="project" value="UniProtKB-ARBA"/>
</dbReference>
<dbReference type="InterPro" id="IPR050231">
    <property type="entry name" value="Iron_ascorbate_oxido_reductase"/>
</dbReference>
<evidence type="ECO:0000256" key="2">
    <source>
        <dbReference type="ARBA" id="ARBA00022723"/>
    </source>
</evidence>
<dbReference type="GO" id="GO:0009805">
    <property type="term" value="P:coumarin biosynthetic process"/>
    <property type="evidence" value="ECO:0007669"/>
    <property type="project" value="UniProtKB-ARBA"/>
</dbReference>
<reference evidence="8" key="1">
    <citation type="submission" date="2023-03" db="EMBL/GenBank/DDBJ databases">
        <authorList>
            <person name="Julca I."/>
        </authorList>
    </citation>
    <scope>NUCLEOTIDE SEQUENCE</scope>
</reference>
<evidence type="ECO:0000256" key="4">
    <source>
        <dbReference type="ARBA" id="ARBA00023004"/>
    </source>
</evidence>
<dbReference type="PANTHER" id="PTHR47990">
    <property type="entry name" value="2-OXOGLUTARATE (2OG) AND FE(II)-DEPENDENT OXYGENASE SUPERFAMILY PROTEIN-RELATED"/>
    <property type="match status" value="1"/>
</dbReference>
<dbReference type="PROSITE" id="PS51471">
    <property type="entry name" value="FE2OG_OXY"/>
    <property type="match status" value="1"/>
</dbReference>
<keyword evidence="9" id="KW-1185">Reference proteome</keyword>
<dbReference type="InterPro" id="IPR027443">
    <property type="entry name" value="IPNS-like_sf"/>
</dbReference>
<evidence type="ECO:0000256" key="3">
    <source>
        <dbReference type="ARBA" id="ARBA00023002"/>
    </source>
</evidence>
<organism evidence="8 9">
    <name type="scientific">Oldenlandia corymbosa var. corymbosa</name>
    <dbReference type="NCBI Taxonomy" id="529605"/>
    <lineage>
        <taxon>Eukaryota</taxon>
        <taxon>Viridiplantae</taxon>
        <taxon>Streptophyta</taxon>
        <taxon>Embryophyta</taxon>
        <taxon>Tracheophyta</taxon>
        <taxon>Spermatophyta</taxon>
        <taxon>Magnoliopsida</taxon>
        <taxon>eudicotyledons</taxon>
        <taxon>Gunneridae</taxon>
        <taxon>Pentapetalae</taxon>
        <taxon>asterids</taxon>
        <taxon>lamiids</taxon>
        <taxon>Gentianales</taxon>
        <taxon>Rubiaceae</taxon>
        <taxon>Rubioideae</taxon>
        <taxon>Spermacoceae</taxon>
        <taxon>Hedyotis-Oldenlandia complex</taxon>
        <taxon>Oldenlandia</taxon>
    </lineage>
</organism>
<dbReference type="InterPro" id="IPR005123">
    <property type="entry name" value="Oxoglu/Fe-dep_dioxygenase_dom"/>
</dbReference>
<protein>
    <submittedName>
        <fullName evidence="8">OLC1v1014680C2</fullName>
    </submittedName>
</protein>
<dbReference type="InterPro" id="IPR044861">
    <property type="entry name" value="IPNS-like_FE2OG_OXY"/>
</dbReference>
<evidence type="ECO:0000256" key="6">
    <source>
        <dbReference type="RuleBase" id="RU003682"/>
    </source>
</evidence>
<dbReference type="PRINTS" id="PR00682">
    <property type="entry name" value="IPNSYNTHASE"/>
</dbReference>
<feature type="domain" description="Fe2OG dioxygenase" evidence="7">
    <location>
        <begin position="158"/>
        <end position="264"/>
    </location>
</feature>
<keyword evidence="2 6" id="KW-0479">Metal-binding</keyword>
<dbReference type="InterPro" id="IPR026992">
    <property type="entry name" value="DIOX_N"/>
</dbReference>
<dbReference type="GO" id="GO:0002238">
    <property type="term" value="P:response to molecule of fungal origin"/>
    <property type="evidence" value="ECO:0007669"/>
    <property type="project" value="UniProtKB-ARBA"/>
</dbReference>
<evidence type="ECO:0000256" key="5">
    <source>
        <dbReference type="ARBA" id="ARBA00057022"/>
    </source>
</evidence>
<evidence type="ECO:0000259" key="7">
    <source>
        <dbReference type="PROSITE" id="PS51471"/>
    </source>
</evidence>
<gene>
    <name evidence="8" type="ORF">OLC1_LOCUS20922</name>
</gene>
<keyword evidence="4 6" id="KW-0408">Iron</keyword>
<keyword evidence="3 6" id="KW-0560">Oxidoreductase</keyword>
<dbReference type="Proteomes" id="UP001161247">
    <property type="component" value="Chromosome 7"/>
</dbReference>
<dbReference type="Pfam" id="PF14226">
    <property type="entry name" value="DIOX_N"/>
    <property type="match status" value="1"/>
</dbReference>
<name>A0AAV1E1K2_OLDCO</name>
<dbReference type="FunFam" id="2.60.120.330:FF:000022">
    <property type="entry name" value="Probable 2-oxoglutarate-dependent dioxygenase AOP1.2"/>
    <property type="match status" value="1"/>
</dbReference>
<evidence type="ECO:0000313" key="8">
    <source>
        <dbReference type="EMBL" id="CAI9114060.1"/>
    </source>
</evidence>
<dbReference type="Pfam" id="PF03171">
    <property type="entry name" value="2OG-FeII_Oxy"/>
    <property type="match status" value="1"/>
</dbReference>
<sequence length="313" mass="35512">MGSITPPELLVVDFTKGLKPGSPAWSSACNDIRRGLEYHGCFIAIYDKISPELDKSIFKAADELFDLPLELKIKNVNEKPYHGYVGQISFVPLHEGLGIDYSTTEEGVDSFINIMWPQGNKSFRETSFAFAKTVAKLDEMVIRMLFESYGAEKHSESHIDSSTYLLRYLKYRAPEMNETSMAFPSHTDKSFLTILYQNHVSGLEIKTRDGVWMNVNFPPKSFVVMAGDACQAWSNNRVLSPNHKVTLIEGGKETRYTIALFSFLSKMVEVPEEFVDDENPLQFKPFVHVDLLNFYATEEGRKSQNILKDFCGV</sequence>
<accession>A0AAV1E1K2</accession>
<comment type="similarity">
    <text evidence="1 6">Belongs to the iron/ascorbate-dependent oxidoreductase family.</text>
</comment>
<dbReference type="AlphaFoldDB" id="A0AAV1E1K2"/>